<dbReference type="InterPro" id="IPR013570">
    <property type="entry name" value="Tscrpt_reg_YsiA_C"/>
</dbReference>
<dbReference type="Gene3D" id="1.10.10.60">
    <property type="entry name" value="Homeodomain-like"/>
    <property type="match status" value="1"/>
</dbReference>
<accession>A0A937FKF9</accession>
<name>A0A937FKF9_9CLOT</name>
<dbReference type="PRINTS" id="PR00455">
    <property type="entry name" value="HTHTETR"/>
</dbReference>
<dbReference type="SUPFAM" id="SSF48498">
    <property type="entry name" value="Tetracyclin repressor-like, C-terminal domain"/>
    <property type="match status" value="1"/>
</dbReference>
<dbReference type="InterPro" id="IPR036271">
    <property type="entry name" value="Tet_transcr_reg_TetR-rel_C_sf"/>
</dbReference>
<dbReference type="InterPro" id="IPR023772">
    <property type="entry name" value="DNA-bd_HTH_TetR-type_CS"/>
</dbReference>
<dbReference type="PROSITE" id="PS50977">
    <property type="entry name" value="HTH_TETR_2"/>
    <property type="match status" value="1"/>
</dbReference>
<keyword evidence="1 2" id="KW-0238">DNA-binding</keyword>
<evidence type="ECO:0000313" key="4">
    <source>
        <dbReference type="EMBL" id="MBL4933471.1"/>
    </source>
</evidence>
<dbReference type="InterPro" id="IPR009057">
    <property type="entry name" value="Homeodomain-like_sf"/>
</dbReference>
<dbReference type="EMBL" id="JAESWA010000024">
    <property type="protein sequence ID" value="MBL4933471.1"/>
    <property type="molecule type" value="Genomic_DNA"/>
</dbReference>
<dbReference type="PANTHER" id="PTHR43479:SF11">
    <property type="entry name" value="ACREF_ENVCD OPERON REPRESSOR-RELATED"/>
    <property type="match status" value="1"/>
</dbReference>
<reference evidence="4" key="1">
    <citation type="submission" date="2021-01" db="EMBL/GenBank/DDBJ databases">
        <title>Genome public.</title>
        <authorList>
            <person name="Liu C."/>
            <person name="Sun Q."/>
        </authorList>
    </citation>
    <scope>NUCLEOTIDE SEQUENCE</scope>
    <source>
        <strain evidence="4">YIM B02565</strain>
    </source>
</reference>
<dbReference type="InterPro" id="IPR001647">
    <property type="entry name" value="HTH_TetR"/>
</dbReference>
<evidence type="ECO:0000313" key="5">
    <source>
        <dbReference type="Proteomes" id="UP000623681"/>
    </source>
</evidence>
<comment type="caution">
    <text evidence="4">The sequence shown here is derived from an EMBL/GenBank/DDBJ whole genome shotgun (WGS) entry which is preliminary data.</text>
</comment>
<dbReference type="Pfam" id="PF00440">
    <property type="entry name" value="TetR_N"/>
    <property type="match status" value="1"/>
</dbReference>
<dbReference type="AlphaFoldDB" id="A0A937FKF9"/>
<evidence type="ECO:0000259" key="3">
    <source>
        <dbReference type="PROSITE" id="PS50977"/>
    </source>
</evidence>
<proteinExistence type="predicted"/>
<dbReference type="Pfam" id="PF08359">
    <property type="entry name" value="TetR_C_4"/>
    <property type="match status" value="1"/>
</dbReference>
<sequence>MKKSLLNTKEGIIISTIDAINELGLQNVSTKEIAKRQGVSEGTLFRHFKNKTDILLAVLNHFSQFDEDIIQVSVNRKLNPIDTIKYYIETYYQYYESYPAITAILHVYDNLMYEEVLSDKIKNIIEIRTTFLKDTIEKAQEEGLIKVEVDAQILTDLILGGSRETCLKWRIEGFDFSLKERTVNMVNTLINAFIIEK</sequence>
<dbReference type="Proteomes" id="UP000623681">
    <property type="component" value="Unassembled WGS sequence"/>
</dbReference>
<dbReference type="InterPro" id="IPR050624">
    <property type="entry name" value="HTH-type_Tx_Regulator"/>
</dbReference>
<dbReference type="SUPFAM" id="SSF46689">
    <property type="entry name" value="Homeodomain-like"/>
    <property type="match status" value="1"/>
</dbReference>
<feature type="DNA-binding region" description="H-T-H motif" evidence="2">
    <location>
        <begin position="29"/>
        <end position="48"/>
    </location>
</feature>
<evidence type="ECO:0000256" key="1">
    <source>
        <dbReference type="ARBA" id="ARBA00023125"/>
    </source>
</evidence>
<dbReference type="PANTHER" id="PTHR43479">
    <property type="entry name" value="ACREF/ENVCD OPERON REPRESSOR-RELATED"/>
    <property type="match status" value="1"/>
</dbReference>
<dbReference type="GO" id="GO:0003677">
    <property type="term" value="F:DNA binding"/>
    <property type="evidence" value="ECO:0007669"/>
    <property type="project" value="UniProtKB-UniRule"/>
</dbReference>
<protein>
    <submittedName>
        <fullName evidence="4">TetR/AcrR family transcriptional regulator</fullName>
    </submittedName>
</protein>
<keyword evidence="5" id="KW-1185">Reference proteome</keyword>
<dbReference type="Gene3D" id="1.10.357.10">
    <property type="entry name" value="Tetracycline Repressor, domain 2"/>
    <property type="match status" value="1"/>
</dbReference>
<evidence type="ECO:0000256" key="2">
    <source>
        <dbReference type="PROSITE-ProRule" id="PRU00335"/>
    </source>
</evidence>
<dbReference type="RefSeq" id="WP_202768908.1">
    <property type="nucleotide sequence ID" value="NZ_JAESWA010000024.1"/>
</dbReference>
<feature type="domain" description="HTH tetR-type" evidence="3">
    <location>
        <begin position="6"/>
        <end position="66"/>
    </location>
</feature>
<organism evidence="4 5">
    <name type="scientific">Clostridium paridis</name>
    <dbReference type="NCBI Taxonomy" id="2803863"/>
    <lineage>
        <taxon>Bacteria</taxon>
        <taxon>Bacillati</taxon>
        <taxon>Bacillota</taxon>
        <taxon>Clostridia</taxon>
        <taxon>Eubacteriales</taxon>
        <taxon>Clostridiaceae</taxon>
        <taxon>Clostridium</taxon>
    </lineage>
</organism>
<dbReference type="PROSITE" id="PS01081">
    <property type="entry name" value="HTH_TETR_1"/>
    <property type="match status" value="1"/>
</dbReference>
<gene>
    <name evidence="4" type="ORF">JK634_16895</name>
</gene>